<dbReference type="Pfam" id="PF00355">
    <property type="entry name" value="Rieske"/>
    <property type="match status" value="1"/>
</dbReference>
<dbReference type="GO" id="GO:0051537">
    <property type="term" value="F:2 iron, 2 sulfur cluster binding"/>
    <property type="evidence" value="ECO:0007669"/>
    <property type="project" value="UniProtKB-KW"/>
</dbReference>
<organism evidence="7 8">
    <name type="scientific">Planococcus lenghuensis</name>
    <dbReference type="NCBI Taxonomy" id="2213202"/>
    <lineage>
        <taxon>Bacteria</taxon>
        <taxon>Bacillati</taxon>
        <taxon>Bacillota</taxon>
        <taxon>Bacilli</taxon>
        <taxon>Bacillales</taxon>
        <taxon>Caryophanaceae</taxon>
        <taxon>Planococcus</taxon>
    </lineage>
</organism>
<dbReference type="Gene3D" id="2.102.10.10">
    <property type="entry name" value="Rieske [2Fe-2S] iron-sulphur domain"/>
    <property type="match status" value="1"/>
</dbReference>
<dbReference type="KEGG" id="pmar:B0X71_02435"/>
<dbReference type="EMBL" id="CP019640">
    <property type="protein sequence ID" value="AQQ54964.1"/>
    <property type="molecule type" value="Genomic_DNA"/>
</dbReference>
<dbReference type="Proteomes" id="UP000188184">
    <property type="component" value="Chromosome"/>
</dbReference>
<dbReference type="InterPro" id="IPR036188">
    <property type="entry name" value="FAD/NAD-bd_sf"/>
</dbReference>
<dbReference type="CDD" id="cd03477">
    <property type="entry name" value="Rieske_YhfW_C"/>
    <property type="match status" value="1"/>
</dbReference>
<evidence type="ECO:0000313" key="8">
    <source>
        <dbReference type="Proteomes" id="UP000188184"/>
    </source>
</evidence>
<dbReference type="PROSITE" id="PS51296">
    <property type="entry name" value="RIESKE"/>
    <property type="match status" value="1"/>
</dbReference>
<evidence type="ECO:0000313" key="7">
    <source>
        <dbReference type="EMBL" id="AQQ54964.1"/>
    </source>
</evidence>
<dbReference type="InterPro" id="IPR006076">
    <property type="entry name" value="FAD-dep_OxRdtase"/>
</dbReference>
<dbReference type="PRINTS" id="PR00162">
    <property type="entry name" value="RIESKE"/>
</dbReference>
<keyword evidence="4" id="KW-0411">Iron-sulfur</keyword>
<evidence type="ECO:0000256" key="4">
    <source>
        <dbReference type="ARBA" id="ARBA00023014"/>
    </source>
</evidence>
<accession>A0A1Q2L3L2</accession>
<dbReference type="InterPro" id="IPR005805">
    <property type="entry name" value="Rieske_Fe-S_prot_C"/>
</dbReference>
<reference evidence="7 8" key="1">
    <citation type="submission" date="2017-02" db="EMBL/GenBank/DDBJ databases">
        <title>The complete genomic sequence of a novel cold adapted crude oil-degrading bacterium Planococcus qaidamina Y42.</title>
        <authorList>
            <person name="Yang R."/>
        </authorList>
    </citation>
    <scope>NUCLEOTIDE SEQUENCE [LARGE SCALE GENOMIC DNA]</scope>
    <source>
        <strain evidence="7 8">Y42</strain>
    </source>
</reference>
<sequence>MPEHSSLWKQSVDIPSYPALQENISTEVAVIGGGITGIITAYLLTKAGKKVTLIEASKLLEGVTGHTTAKITAQHGPIYAELIKTHGEEKAKLYYEANMDALNFFRYTTEELGIDCNLAGQDAYIYSESELTKQLLEKEAEAYETLGIDGGLAEVEASFPIDVKNALVMRNQAQFHPVKFLIPLIKEIENNGGKIYEKTRAIKVVNHKDPVIRTENMSHISADKVVVASHFPFNDSDGMYFARMNIQRSYVIGVRTAATVIPDGMYISADKPSRSIRYALDENGEKVLLLGGDGHRVGMSKTNTMEHYENLAEFGDKYFGIDDIPYRWSAQDMTTLDKVPYIGTSTTGYENILVATGFHKWGMSSGALAGLLLTDQIIGRENRYAHVFDPTRSKMKAADAMRFLKDNGTVAKELVSGKLQKPSRTPQDLAQGEGGAVTVNGKRAGAYKDEYGQIHTVDTTCTHMGCETNWNQAEKTWDCPCHGSRFKYTGDVVHGPAVKPLKKMLD</sequence>
<keyword evidence="1" id="KW-0001">2Fe-2S</keyword>
<dbReference type="GO" id="GO:0005737">
    <property type="term" value="C:cytoplasm"/>
    <property type="evidence" value="ECO:0007669"/>
    <property type="project" value="TreeGrafter"/>
</dbReference>
<keyword evidence="8" id="KW-1185">Reference proteome</keyword>
<evidence type="ECO:0000256" key="2">
    <source>
        <dbReference type="ARBA" id="ARBA00022723"/>
    </source>
</evidence>
<dbReference type="InterPro" id="IPR038010">
    <property type="entry name" value="YhfW_C"/>
</dbReference>
<dbReference type="SUPFAM" id="SSF51905">
    <property type="entry name" value="FAD/NAD(P)-binding domain"/>
    <property type="match status" value="1"/>
</dbReference>
<proteinExistence type="predicted"/>
<keyword evidence="5" id="KW-1015">Disulfide bond</keyword>
<dbReference type="AlphaFoldDB" id="A0A1Q2L3L2"/>
<dbReference type="SUPFAM" id="SSF50022">
    <property type="entry name" value="ISP domain"/>
    <property type="match status" value="1"/>
</dbReference>
<evidence type="ECO:0000256" key="1">
    <source>
        <dbReference type="ARBA" id="ARBA00022714"/>
    </source>
</evidence>
<dbReference type="GO" id="GO:0016020">
    <property type="term" value="C:membrane"/>
    <property type="evidence" value="ECO:0007669"/>
    <property type="project" value="InterPro"/>
</dbReference>
<dbReference type="GO" id="GO:0016705">
    <property type="term" value="F:oxidoreductase activity, acting on paired donors, with incorporation or reduction of molecular oxygen"/>
    <property type="evidence" value="ECO:0007669"/>
    <property type="project" value="UniProtKB-ARBA"/>
</dbReference>
<dbReference type="PANTHER" id="PTHR13847:SF274">
    <property type="entry name" value="RIESKE 2FE-2S IRON-SULFUR PROTEIN YHFW-RELATED"/>
    <property type="match status" value="1"/>
</dbReference>
<dbReference type="GO" id="GO:0004497">
    <property type="term" value="F:monooxygenase activity"/>
    <property type="evidence" value="ECO:0007669"/>
    <property type="project" value="UniProtKB-ARBA"/>
</dbReference>
<dbReference type="PANTHER" id="PTHR13847">
    <property type="entry name" value="SARCOSINE DEHYDROGENASE-RELATED"/>
    <property type="match status" value="1"/>
</dbReference>
<dbReference type="GO" id="GO:0046872">
    <property type="term" value="F:metal ion binding"/>
    <property type="evidence" value="ECO:0007669"/>
    <property type="project" value="UniProtKB-KW"/>
</dbReference>
<evidence type="ECO:0000256" key="5">
    <source>
        <dbReference type="ARBA" id="ARBA00023157"/>
    </source>
</evidence>
<dbReference type="InterPro" id="IPR017941">
    <property type="entry name" value="Rieske_2Fe-2S"/>
</dbReference>
<dbReference type="Gene3D" id="3.50.50.60">
    <property type="entry name" value="FAD/NAD(P)-binding domain"/>
    <property type="match status" value="1"/>
</dbReference>
<keyword evidence="3" id="KW-0408">Iron</keyword>
<feature type="domain" description="Rieske" evidence="6">
    <location>
        <begin position="421"/>
        <end position="506"/>
    </location>
</feature>
<dbReference type="FunFam" id="2.102.10.10:FF:000014">
    <property type="entry name" value="Oxidoreductase, FAD dependent"/>
    <property type="match status" value="1"/>
</dbReference>
<protein>
    <submittedName>
        <fullName evidence="7">(2Fe-2S)-binding protein</fullName>
    </submittedName>
</protein>
<evidence type="ECO:0000256" key="3">
    <source>
        <dbReference type="ARBA" id="ARBA00023004"/>
    </source>
</evidence>
<name>A0A1Q2L3L2_9BACL</name>
<dbReference type="InterPro" id="IPR036922">
    <property type="entry name" value="Rieske_2Fe-2S_sf"/>
</dbReference>
<dbReference type="Gene3D" id="3.30.9.10">
    <property type="entry name" value="D-Amino Acid Oxidase, subunit A, domain 2"/>
    <property type="match status" value="1"/>
</dbReference>
<dbReference type="Pfam" id="PF01266">
    <property type="entry name" value="DAO"/>
    <property type="match status" value="1"/>
</dbReference>
<gene>
    <name evidence="7" type="ORF">B0X71_02435</name>
</gene>
<evidence type="ECO:0000259" key="6">
    <source>
        <dbReference type="PROSITE" id="PS51296"/>
    </source>
</evidence>
<keyword evidence="2" id="KW-0479">Metal-binding</keyword>